<comment type="function">
    <text evidence="3 8">Has an important function as a repair enzyme for proteins that have been inactivated by oxidation. Catalyzes the reversible oxidation-reduction of methionine sulfoxide in proteins to methionine.</text>
</comment>
<evidence type="ECO:0000256" key="4">
    <source>
        <dbReference type="ARBA" id="ARBA00047806"/>
    </source>
</evidence>
<evidence type="ECO:0000256" key="9">
    <source>
        <dbReference type="SAM" id="SignalP"/>
    </source>
</evidence>
<dbReference type="HAMAP" id="MF_01400">
    <property type="entry name" value="MsrB"/>
    <property type="match status" value="1"/>
</dbReference>
<evidence type="ECO:0000313" key="11">
    <source>
        <dbReference type="EMBL" id="BCO09214.1"/>
    </source>
</evidence>
<evidence type="ECO:0000256" key="6">
    <source>
        <dbReference type="ARBA" id="ARBA00048782"/>
    </source>
</evidence>
<proteinExistence type="inferred from homology"/>
<keyword evidence="9" id="KW-0732">Signal</keyword>
<evidence type="ECO:0000256" key="8">
    <source>
        <dbReference type="HAMAP-Rule" id="MF_01401"/>
    </source>
</evidence>
<feature type="active site" evidence="8">
    <location>
        <position position="36"/>
    </location>
</feature>
<dbReference type="PANTHER" id="PTHR43774:SF1">
    <property type="entry name" value="PEPTIDE METHIONINE SULFOXIDE REDUCTASE MSRA 2"/>
    <property type="match status" value="1"/>
</dbReference>
<sequence length="353" mass="40126">MYRISLLLLSVLPLALSMSQVQAGAGRELATFAGGCFWCMEPPFESLDGVVSVRAGYTGGRTENPTYEEVSSGTTGHYEAVQVVYDPTKITYEELLAVFWRQINPTDDGGQFNDRGTQYVTAIFYHNDNQRILAEKSRQELEDSGLFEKPVVTAILPAGPFYEAEEYHQDYYRKHALRYSMYKSGSGRAGFLEKTWAGKDTMAEKKPWRRMSEAELKKILTPLQYKVVRKNGTEPPFRNAYWDNKREGIYVDVVSGEVLFGSPDKFDSGTGWPSFTRPLVRENIVERPDRGLFTIRTEVRSKMADSHLGHVFDDGPPPTGLRYCINSAALRFIPREEMEAAGYGEWLKIFRKK</sequence>
<dbReference type="GO" id="GO:0008113">
    <property type="term" value="F:peptide-methionine (S)-S-oxide reductase activity"/>
    <property type="evidence" value="ECO:0007669"/>
    <property type="project" value="UniProtKB-UniRule"/>
</dbReference>
<dbReference type="InterPro" id="IPR011057">
    <property type="entry name" value="Mss4-like_sf"/>
</dbReference>
<evidence type="ECO:0000313" key="12">
    <source>
        <dbReference type="Proteomes" id="UP001063350"/>
    </source>
</evidence>
<evidence type="ECO:0000256" key="3">
    <source>
        <dbReference type="ARBA" id="ARBA00024679"/>
    </source>
</evidence>
<dbReference type="KEGG" id="ddu:GF1_15900"/>
<dbReference type="HAMAP" id="MF_01401">
    <property type="entry name" value="MsrA"/>
    <property type="match status" value="1"/>
</dbReference>
<dbReference type="FunFam" id="2.170.150.20:FF:000003">
    <property type="entry name" value="Peptide methionine sulfoxide reductase MsrB"/>
    <property type="match status" value="1"/>
</dbReference>
<dbReference type="InterPro" id="IPR002569">
    <property type="entry name" value="Met_Sox_Rdtase_MsrA_dom"/>
</dbReference>
<gene>
    <name evidence="7" type="primary">msrB</name>
    <name evidence="8" type="synonym">msrA</name>
    <name evidence="11" type="ORF">GF1_15900</name>
</gene>
<comment type="caution">
    <text evidence="7">Lacks conserved residue(s) required for the propagation of feature annotation.</text>
</comment>
<name>A0A915XHY6_9BACT</name>
<comment type="catalytic activity">
    <reaction evidence="6 8">
        <text>[thioredoxin]-disulfide + L-methionine + H2O = L-methionine (S)-S-oxide + [thioredoxin]-dithiol</text>
        <dbReference type="Rhea" id="RHEA:19993"/>
        <dbReference type="Rhea" id="RHEA-COMP:10698"/>
        <dbReference type="Rhea" id="RHEA-COMP:10700"/>
        <dbReference type="ChEBI" id="CHEBI:15377"/>
        <dbReference type="ChEBI" id="CHEBI:29950"/>
        <dbReference type="ChEBI" id="CHEBI:50058"/>
        <dbReference type="ChEBI" id="CHEBI:57844"/>
        <dbReference type="ChEBI" id="CHEBI:58772"/>
        <dbReference type="EC" id="1.8.4.11"/>
    </reaction>
</comment>
<dbReference type="InterPro" id="IPR036509">
    <property type="entry name" value="Met_Sox_Rdtase_MsrA_sf"/>
</dbReference>
<dbReference type="Gene3D" id="3.30.1060.10">
    <property type="entry name" value="Peptide methionine sulphoxide reductase MsrA"/>
    <property type="match status" value="1"/>
</dbReference>
<dbReference type="NCBIfam" id="TIGR00401">
    <property type="entry name" value="msrA"/>
    <property type="match status" value="1"/>
</dbReference>
<keyword evidence="1 7" id="KW-0560">Oxidoreductase</keyword>
<feature type="chain" id="PRO_5036857216" description="Multifunctional fusion protein" evidence="9">
    <location>
        <begin position="24"/>
        <end position="353"/>
    </location>
</feature>
<comment type="catalytic activity">
    <reaction evidence="4 8">
        <text>L-methionyl-[protein] + [thioredoxin]-disulfide + H2O = L-methionyl-(S)-S-oxide-[protein] + [thioredoxin]-dithiol</text>
        <dbReference type="Rhea" id="RHEA:14217"/>
        <dbReference type="Rhea" id="RHEA-COMP:10698"/>
        <dbReference type="Rhea" id="RHEA-COMP:10700"/>
        <dbReference type="Rhea" id="RHEA-COMP:12313"/>
        <dbReference type="Rhea" id="RHEA-COMP:12315"/>
        <dbReference type="ChEBI" id="CHEBI:15377"/>
        <dbReference type="ChEBI" id="CHEBI:16044"/>
        <dbReference type="ChEBI" id="CHEBI:29950"/>
        <dbReference type="ChEBI" id="CHEBI:44120"/>
        <dbReference type="ChEBI" id="CHEBI:50058"/>
        <dbReference type="EC" id="1.8.4.11"/>
    </reaction>
</comment>
<comment type="catalytic activity">
    <reaction evidence="5 7">
        <text>L-methionyl-[protein] + [thioredoxin]-disulfide + H2O = L-methionyl-(R)-S-oxide-[protein] + [thioredoxin]-dithiol</text>
        <dbReference type="Rhea" id="RHEA:24164"/>
        <dbReference type="Rhea" id="RHEA-COMP:10698"/>
        <dbReference type="Rhea" id="RHEA-COMP:10700"/>
        <dbReference type="Rhea" id="RHEA-COMP:12313"/>
        <dbReference type="Rhea" id="RHEA-COMP:12314"/>
        <dbReference type="ChEBI" id="CHEBI:15377"/>
        <dbReference type="ChEBI" id="CHEBI:16044"/>
        <dbReference type="ChEBI" id="CHEBI:29950"/>
        <dbReference type="ChEBI" id="CHEBI:45764"/>
        <dbReference type="ChEBI" id="CHEBI:50058"/>
        <dbReference type="EC" id="1.8.4.12"/>
    </reaction>
</comment>
<feature type="signal peptide" evidence="9">
    <location>
        <begin position="1"/>
        <end position="23"/>
    </location>
</feature>
<protein>
    <recommendedName>
        <fullName evidence="7 8">Multifunctional fusion protein</fullName>
    </recommendedName>
    <domain>
        <recommendedName>
            <fullName evidence="8">Peptide methionine sulfoxide reductase MsrA</fullName>
            <shortName evidence="8">Protein-methionine-S-oxide reductase</shortName>
            <ecNumber evidence="8">1.8.4.11</ecNumber>
        </recommendedName>
        <alternativeName>
            <fullName evidence="8">Peptide-methionine (S)-S-oxide reductase</fullName>
            <shortName evidence="8">Peptide Met(O) reductase</shortName>
        </alternativeName>
    </domain>
    <domain>
        <recommendedName>
            <fullName evidence="7">Peptide methionine sulfoxide reductase MsrB</fullName>
            <ecNumber evidence="7">1.8.4.12</ecNumber>
        </recommendedName>
        <alternativeName>
            <fullName evidence="7">Peptide-methionine (R)-S-oxide reductase</fullName>
        </alternativeName>
    </domain>
</protein>
<dbReference type="Pfam" id="PF01625">
    <property type="entry name" value="PMSR"/>
    <property type="match status" value="1"/>
</dbReference>
<dbReference type="SUPFAM" id="SSF55068">
    <property type="entry name" value="Peptide methionine sulfoxide reductase"/>
    <property type="match status" value="1"/>
</dbReference>
<keyword evidence="12" id="KW-1185">Reference proteome</keyword>
<dbReference type="InterPro" id="IPR002579">
    <property type="entry name" value="Met_Sox_Rdtase_MsrB_dom"/>
</dbReference>
<evidence type="ECO:0000256" key="2">
    <source>
        <dbReference type="ARBA" id="ARBA00023268"/>
    </source>
</evidence>
<evidence type="ECO:0000256" key="1">
    <source>
        <dbReference type="ARBA" id="ARBA00023002"/>
    </source>
</evidence>
<dbReference type="Pfam" id="PF01641">
    <property type="entry name" value="SelR"/>
    <property type="match status" value="1"/>
</dbReference>
<dbReference type="PANTHER" id="PTHR43774">
    <property type="entry name" value="PEPTIDE METHIONINE SULFOXIDE REDUCTASE"/>
    <property type="match status" value="1"/>
</dbReference>
<dbReference type="EC" id="1.8.4.12" evidence="7"/>
<dbReference type="Gene3D" id="2.170.150.20">
    <property type="entry name" value="Peptide methionine sulfoxide reductase"/>
    <property type="match status" value="1"/>
</dbReference>
<dbReference type="SUPFAM" id="SSF51316">
    <property type="entry name" value="Mss4-like"/>
    <property type="match status" value="1"/>
</dbReference>
<feature type="domain" description="MsrB" evidence="10">
    <location>
        <begin position="213"/>
        <end position="335"/>
    </location>
</feature>
<dbReference type="EC" id="1.8.4.11" evidence="8"/>
<comment type="similarity">
    <text evidence="8">Belongs to the MsrA Met sulfoxide reductase family.</text>
</comment>
<evidence type="ECO:0000256" key="5">
    <source>
        <dbReference type="ARBA" id="ARBA00048488"/>
    </source>
</evidence>
<feature type="active site" description="Nucleophile" evidence="7">
    <location>
        <position position="324"/>
    </location>
</feature>
<dbReference type="EMBL" id="AP024233">
    <property type="protein sequence ID" value="BCO09214.1"/>
    <property type="molecule type" value="Genomic_DNA"/>
</dbReference>
<dbReference type="NCBIfam" id="TIGR00357">
    <property type="entry name" value="peptide-methionine (R)-S-oxide reductase MsrB"/>
    <property type="match status" value="1"/>
</dbReference>
<keyword evidence="2" id="KW-0511">Multifunctional enzyme</keyword>
<dbReference type="GO" id="GO:0033743">
    <property type="term" value="F:peptide-methionine (R)-S-oxide reductase activity"/>
    <property type="evidence" value="ECO:0007669"/>
    <property type="project" value="UniProtKB-UniRule"/>
</dbReference>
<dbReference type="AlphaFoldDB" id="A0A915XHY6"/>
<dbReference type="PROSITE" id="PS51790">
    <property type="entry name" value="MSRB"/>
    <property type="match status" value="1"/>
</dbReference>
<dbReference type="Proteomes" id="UP001063350">
    <property type="component" value="Chromosome"/>
</dbReference>
<reference evidence="11" key="1">
    <citation type="submission" date="2020-12" db="EMBL/GenBank/DDBJ databases">
        <title>Desulfobium dissulfuricans gen. nov., sp. nov., a novel mesophilic, sulfate-reducing bacterium isolated from a deep-sea hydrothermal vent.</title>
        <authorList>
            <person name="Hashimoto Y."/>
            <person name="Tame A."/>
            <person name="Sawayama S."/>
            <person name="Miyazaki J."/>
            <person name="Takai K."/>
            <person name="Nakagawa S."/>
        </authorList>
    </citation>
    <scope>NUCLEOTIDE SEQUENCE</scope>
    <source>
        <strain evidence="11">GF1</strain>
    </source>
</reference>
<evidence type="ECO:0000259" key="10">
    <source>
        <dbReference type="PROSITE" id="PS51790"/>
    </source>
</evidence>
<comment type="similarity">
    <text evidence="7">Belongs to the MsrB Met sulfoxide reductase family.</text>
</comment>
<organism evidence="11 12">
    <name type="scientific">Desulfolithobacter dissulfuricans</name>
    <dbReference type="NCBI Taxonomy" id="2795293"/>
    <lineage>
        <taxon>Bacteria</taxon>
        <taxon>Pseudomonadati</taxon>
        <taxon>Thermodesulfobacteriota</taxon>
        <taxon>Desulfobulbia</taxon>
        <taxon>Desulfobulbales</taxon>
        <taxon>Desulfobulbaceae</taxon>
        <taxon>Desulfolithobacter</taxon>
    </lineage>
</organism>
<accession>A0A915XHY6</accession>
<evidence type="ECO:0000256" key="7">
    <source>
        <dbReference type="HAMAP-Rule" id="MF_01400"/>
    </source>
</evidence>